<accession>A0AAW1RDH4</accession>
<organism evidence="9 10">
    <name type="scientific">Elliptochloris bilobata</name>
    <dbReference type="NCBI Taxonomy" id="381761"/>
    <lineage>
        <taxon>Eukaryota</taxon>
        <taxon>Viridiplantae</taxon>
        <taxon>Chlorophyta</taxon>
        <taxon>core chlorophytes</taxon>
        <taxon>Trebouxiophyceae</taxon>
        <taxon>Trebouxiophyceae incertae sedis</taxon>
        <taxon>Elliptochloris clade</taxon>
        <taxon>Elliptochloris</taxon>
    </lineage>
</organism>
<dbReference type="Proteomes" id="UP001445335">
    <property type="component" value="Unassembled WGS sequence"/>
</dbReference>
<feature type="domain" description="HTH lysR-type" evidence="8">
    <location>
        <begin position="434"/>
        <end position="491"/>
    </location>
</feature>
<dbReference type="EMBL" id="JALJOU010000044">
    <property type="protein sequence ID" value="KAK9831888.1"/>
    <property type="molecule type" value="Genomic_DNA"/>
</dbReference>
<evidence type="ECO:0000256" key="5">
    <source>
        <dbReference type="ARBA" id="ARBA00023125"/>
    </source>
</evidence>
<dbReference type="PANTHER" id="PTHR30126">
    <property type="entry name" value="HTH-TYPE TRANSCRIPTIONAL REGULATOR"/>
    <property type="match status" value="1"/>
</dbReference>
<dbReference type="PANTHER" id="PTHR30126:SF39">
    <property type="entry name" value="HTH-TYPE TRANSCRIPTIONAL REGULATOR CYSL"/>
    <property type="match status" value="1"/>
</dbReference>
<sequence>MQPPLLQGLPSIQKHGAGSILQFGMWRGRETSELPSYSFPFSLHQLVLLKAYAAADGDCERVAATQGASRASVSQALRRLEKELGTELLEPQACRPHGPLTAAGLLLLRYTDRLLALAADALASIRDLQDVRTGALYIAASQTVGVYDMPRLIERYKRLHPEVAVHLQVENTRRCCGAVARGEADLALVGGVMPPDLEHLLQAAPYRQDEVAAPYRQDEVVLIVPGGHALAGAAIVDREALAGLPFVSLHRSSTVAAIHAELEAHGIDWQHLRVIMEVNSVEAIKGAVASGLGAAFVSAAAVRAEVAAGQLAALRIDGLPLRRTLRVITDPVRYCPKATRAFIRETLGLPFAAPGSDGCFPHYRPEPWQAPTAALGWEATRYPALAERAPHISDGLGPGPHLDAQHGHGTHGGSTRAGAGPANPAAGAEERLPFTLSQLVAFCTLARAGSFRAAALALAVSQPAVSKSLALLEQALGGALVARGATGAGGSPAWLTEAGTALLPAADAMLATAGEAARALHDLRAAHAGRVALGASQTVGTYLMPRLLAAFRSRNPGIEVTLQVEQSRRVCGALAHGQVDCAIIGGEVPEELRQCLAAEPFAQDELALVVPAGHALAARGAVDVAELYALALVSLNRGSTVQAVQEATLRRHGILWRHLNVTMEFNSVEAIKGAVQHGLGAAFVSTAAIAKELELRLLARVDIRGVRLTRTLSLVTCPARAASMSFAARKFLADVCTSAATPKNGSGLLFRTTMAAVPPWAERATLSHSSPEARS</sequence>
<comment type="caution">
    <text evidence="9">The sequence shown here is derived from an EMBL/GenBank/DDBJ whole genome shotgun (WGS) entry which is preliminary data.</text>
</comment>
<evidence type="ECO:0000256" key="7">
    <source>
        <dbReference type="SAM" id="MobiDB-lite"/>
    </source>
</evidence>
<dbReference type="Gene3D" id="3.40.190.290">
    <property type="match status" value="2"/>
</dbReference>
<evidence type="ECO:0000256" key="6">
    <source>
        <dbReference type="ARBA" id="ARBA00023163"/>
    </source>
</evidence>
<evidence type="ECO:0000259" key="8">
    <source>
        <dbReference type="PROSITE" id="PS50931"/>
    </source>
</evidence>
<dbReference type="InterPro" id="IPR005119">
    <property type="entry name" value="LysR_subst-bd"/>
</dbReference>
<dbReference type="PROSITE" id="PS50931">
    <property type="entry name" value="HTH_LYSR"/>
    <property type="match status" value="1"/>
</dbReference>
<evidence type="ECO:0000256" key="4">
    <source>
        <dbReference type="ARBA" id="ARBA00023015"/>
    </source>
</evidence>
<evidence type="ECO:0000256" key="1">
    <source>
        <dbReference type="ARBA" id="ARBA00003782"/>
    </source>
</evidence>
<dbReference type="SUPFAM" id="SSF53850">
    <property type="entry name" value="Periplasmic binding protein-like II"/>
    <property type="match status" value="2"/>
</dbReference>
<gene>
    <name evidence="9" type="ORF">WJX81_005804</name>
</gene>
<feature type="compositionally biased region" description="Low complexity" evidence="7">
    <location>
        <begin position="417"/>
        <end position="426"/>
    </location>
</feature>
<dbReference type="Gene3D" id="1.10.10.10">
    <property type="entry name" value="Winged helix-like DNA-binding domain superfamily/Winged helix DNA-binding domain"/>
    <property type="match status" value="2"/>
</dbReference>
<comment type="function">
    <text evidence="1">Trans-acting transcriptional regulator of RuBisCO genes (rbcL and rbcS) expression.</text>
</comment>
<feature type="region of interest" description="Disordered" evidence="7">
    <location>
        <begin position="393"/>
        <end position="426"/>
    </location>
</feature>
<proteinExistence type="inferred from homology"/>
<dbReference type="InterPro" id="IPR036390">
    <property type="entry name" value="WH_DNA-bd_sf"/>
</dbReference>
<evidence type="ECO:0000313" key="10">
    <source>
        <dbReference type="Proteomes" id="UP001445335"/>
    </source>
</evidence>
<dbReference type="Pfam" id="PF03466">
    <property type="entry name" value="LysR_substrate"/>
    <property type="match status" value="2"/>
</dbReference>
<keyword evidence="5" id="KW-0238">DNA-binding</keyword>
<dbReference type="SUPFAM" id="SSF46785">
    <property type="entry name" value="Winged helix' DNA-binding domain"/>
    <property type="match status" value="2"/>
</dbReference>
<name>A0AAW1RDH4_9CHLO</name>
<evidence type="ECO:0000313" key="9">
    <source>
        <dbReference type="EMBL" id="KAK9831888.1"/>
    </source>
</evidence>
<dbReference type="GO" id="GO:0003700">
    <property type="term" value="F:DNA-binding transcription factor activity"/>
    <property type="evidence" value="ECO:0007669"/>
    <property type="project" value="InterPro"/>
</dbReference>
<reference evidence="9 10" key="1">
    <citation type="journal article" date="2024" name="Nat. Commun.">
        <title>Phylogenomics reveals the evolutionary origins of lichenization in chlorophyte algae.</title>
        <authorList>
            <person name="Puginier C."/>
            <person name="Libourel C."/>
            <person name="Otte J."/>
            <person name="Skaloud P."/>
            <person name="Haon M."/>
            <person name="Grisel S."/>
            <person name="Petersen M."/>
            <person name="Berrin J.G."/>
            <person name="Delaux P.M."/>
            <person name="Dal Grande F."/>
            <person name="Keller J."/>
        </authorList>
    </citation>
    <scope>NUCLEOTIDE SEQUENCE [LARGE SCALE GENOMIC DNA]</scope>
    <source>
        <strain evidence="9 10">SAG 245.80</strain>
    </source>
</reference>
<dbReference type="GO" id="GO:0000976">
    <property type="term" value="F:transcription cis-regulatory region binding"/>
    <property type="evidence" value="ECO:0007669"/>
    <property type="project" value="TreeGrafter"/>
</dbReference>
<evidence type="ECO:0000256" key="3">
    <source>
        <dbReference type="ARBA" id="ARBA00018907"/>
    </source>
</evidence>
<dbReference type="PRINTS" id="PR00039">
    <property type="entry name" value="HTHLYSR"/>
</dbReference>
<dbReference type="InterPro" id="IPR036388">
    <property type="entry name" value="WH-like_DNA-bd_sf"/>
</dbReference>
<evidence type="ECO:0000256" key="2">
    <source>
        <dbReference type="ARBA" id="ARBA00009437"/>
    </source>
</evidence>
<comment type="similarity">
    <text evidence="2">Belongs to the LysR transcriptional regulatory family.</text>
</comment>
<dbReference type="CDD" id="cd08420">
    <property type="entry name" value="PBP2_CysL_like"/>
    <property type="match status" value="1"/>
</dbReference>
<dbReference type="Pfam" id="PF00126">
    <property type="entry name" value="HTH_1"/>
    <property type="match status" value="1"/>
</dbReference>
<keyword evidence="10" id="KW-1185">Reference proteome</keyword>
<dbReference type="AlphaFoldDB" id="A0AAW1RDH4"/>
<keyword evidence="4" id="KW-0805">Transcription regulation</keyword>
<protein>
    <recommendedName>
        <fullName evidence="3">Probable RuBisCO transcriptional regulator</fullName>
    </recommendedName>
</protein>
<dbReference type="InterPro" id="IPR000847">
    <property type="entry name" value="LysR_HTH_N"/>
</dbReference>
<keyword evidence="6" id="KW-0804">Transcription</keyword>